<sequence length="151" mass="18509">MYTKDELRELKIAFWESFAAYCEVQPYLQGRKKIWILYDTKIKGVELKFDATRNGAYVILEINHRQEDLRLEMFEKLSWYKETLEKDFNDGLIWDICFVRETGKEVARIYTEKTGIDIHRREHWGEFFHFMAQKMYLLERNFLEIADYLRE</sequence>
<dbReference type="AlphaFoldDB" id="A0A1T4ZSB5"/>
<evidence type="ECO:0000259" key="1">
    <source>
        <dbReference type="Pfam" id="PF14088"/>
    </source>
</evidence>
<dbReference type="Pfam" id="PF14088">
    <property type="entry name" value="DUF4268"/>
    <property type="match status" value="1"/>
</dbReference>
<keyword evidence="3" id="KW-1185">Reference proteome</keyword>
<name>A0A1T4ZSB5_9BACT</name>
<protein>
    <recommendedName>
        <fullName evidence="1">DUF4268 domain-containing protein</fullName>
    </recommendedName>
</protein>
<evidence type="ECO:0000313" key="2">
    <source>
        <dbReference type="EMBL" id="SKB25664.1"/>
    </source>
</evidence>
<accession>A0A1T4ZSB5</accession>
<proteinExistence type="predicted"/>
<dbReference type="InterPro" id="IPR025364">
    <property type="entry name" value="DUF4268"/>
</dbReference>
<evidence type="ECO:0000313" key="3">
    <source>
        <dbReference type="Proteomes" id="UP000190852"/>
    </source>
</evidence>
<reference evidence="3" key="1">
    <citation type="submission" date="2017-02" db="EMBL/GenBank/DDBJ databases">
        <authorList>
            <person name="Varghese N."/>
            <person name="Submissions S."/>
        </authorList>
    </citation>
    <scope>NUCLEOTIDE SEQUENCE [LARGE SCALE GENOMIC DNA]</scope>
    <source>
        <strain evidence="3">DSM 24967</strain>
    </source>
</reference>
<dbReference type="RefSeq" id="WP_079681850.1">
    <property type="nucleotide sequence ID" value="NZ_FUYQ01000001.1"/>
</dbReference>
<dbReference type="Proteomes" id="UP000190852">
    <property type="component" value="Unassembled WGS sequence"/>
</dbReference>
<feature type="domain" description="DUF4268" evidence="1">
    <location>
        <begin position="10"/>
        <end position="143"/>
    </location>
</feature>
<organism evidence="2 3">
    <name type="scientific">Parabacteroides chartae</name>
    <dbReference type="NCBI Taxonomy" id="1037355"/>
    <lineage>
        <taxon>Bacteria</taxon>
        <taxon>Pseudomonadati</taxon>
        <taxon>Bacteroidota</taxon>
        <taxon>Bacteroidia</taxon>
        <taxon>Bacteroidales</taxon>
        <taxon>Tannerellaceae</taxon>
        <taxon>Parabacteroides</taxon>
    </lineage>
</organism>
<dbReference type="EMBL" id="FUYQ01000001">
    <property type="protein sequence ID" value="SKB25664.1"/>
    <property type="molecule type" value="Genomic_DNA"/>
</dbReference>
<gene>
    <name evidence="2" type="ORF">SAMN05660349_00065</name>
</gene>